<dbReference type="Proteomes" id="UP001151760">
    <property type="component" value="Unassembled WGS sequence"/>
</dbReference>
<name>A0ABQ5EZK9_9ASTR</name>
<reference evidence="3" key="2">
    <citation type="submission" date="2022-01" db="EMBL/GenBank/DDBJ databases">
        <authorList>
            <person name="Yamashiro T."/>
            <person name="Shiraishi A."/>
            <person name="Satake H."/>
            <person name="Nakayama K."/>
        </authorList>
    </citation>
    <scope>NUCLEOTIDE SEQUENCE</scope>
</reference>
<dbReference type="Gene3D" id="3.30.70.330">
    <property type="match status" value="1"/>
</dbReference>
<dbReference type="SUPFAM" id="SSF54928">
    <property type="entry name" value="RNA-binding domain, RBD"/>
    <property type="match status" value="1"/>
</dbReference>
<evidence type="ECO:0000259" key="2">
    <source>
        <dbReference type="SMART" id="SM00360"/>
    </source>
</evidence>
<dbReference type="Pfam" id="PF00076">
    <property type="entry name" value="RRM_1"/>
    <property type="match status" value="1"/>
</dbReference>
<sequence>MIRVYTHLNPTVDVIDQGKRKNQGPRYEEKKDREGRAGKLRIEIIHYGDGNWKSYRSKEDKTQSISQSILVTKFLDHVTTHDLWKVCNDYGVIVDAFIPYKKSKAGKRFGFVRFIKVDNIDRIVTNLCTIWIGRFHLHANVARFRRERKPSAPSHPSNAHERNSPGSYVSILKSGKTNNVMSDRVLPSLIFDDSCISDRDFSLSLMGKVKDITVMPNLYVILEKECFQNLSLTYLGGLWVLIQKVSISAKEKLLNHISVGSWFSSLKPACNSFVSNERVIWISLEGLPLKVWTRNTLAKVTSKWGDHVEWEDLAEKSIFCKRLCVKTKLNEIIVELCKVIVKGSVYWVCSKEICNDSYVSEIADDEVDEEDDGSQSRDKVTTDNDVERASKSSCMHNNDLLYDNNHNNIMYDKDKVIFEDPFNLYDILNKRKDIGDDLKYPHGFTSSVINMEEVNKKVKGATSNKEPTLFVKDNVTLSDNFLAVMGTWVPSSSKLLIISIYALQDLIEKRVLWDYILHLID</sequence>
<feature type="compositionally biased region" description="Basic and acidic residues" evidence="1">
    <location>
        <begin position="374"/>
        <end position="390"/>
    </location>
</feature>
<reference evidence="3" key="1">
    <citation type="journal article" date="2022" name="Int. J. Mol. Sci.">
        <title>Draft Genome of Tanacetum Coccineum: Genomic Comparison of Closely Related Tanacetum-Family Plants.</title>
        <authorList>
            <person name="Yamashiro T."/>
            <person name="Shiraishi A."/>
            <person name="Nakayama K."/>
            <person name="Satake H."/>
        </authorList>
    </citation>
    <scope>NUCLEOTIDE SEQUENCE</scope>
</reference>
<gene>
    <name evidence="3" type="ORF">Tco_0991313</name>
</gene>
<dbReference type="InterPro" id="IPR000504">
    <property type="entry name" value="RRM_dom"/>
</dbReference>
<dbReference type="SMART" id="SM00360">
    <property type="entry name" value="RRM"/>
    <property type="match status" value="1"/>
</dbReference>
<evidence type="ECO:0000313" key="4">
    <source>
        <dbReference type="Proteomes" id="UP001151760"/>
    </source>
</evidence>
<organism evidence="3 4">
    <name type="scientific">Tanacetum coccineum</name>
    <dbReference type="NCBI Taxonomy" id="301880"/>
    <lineage>
        <taxon>Eukaryota</taxon>
        <taxon>Viridiplantae</taxon>
        <taxon>Streptophyta</taxon>
        <taxon>Embryophyta</taxon>
        <taxon>Tracheophyta</taxon>
        <taxon>Spermatophyta</taxon>
        <taxon>Magnoliopsida</taxon>
        <taxon>eudicotyledons</taxon>
        <taxon>Gunneridae</taxon>
        <taxon>Pentapetalae</taxon>
        <taxon>asterids</taxon>
        <taxon>campanulids</taxon>
        <taxon>Asterales</taxon>
        <taxon>Asteraceae</taxon>
        <taxon>Asteroideae</taxon>
        <taxon>Anthemideae</taxon>
        <taxon>Anthemidinae</taxon>
        <taxon>Tanacetum</taxon>
    </lineage>
</organism>
<keyword evidence="3" id="KW-0695">RNA-directed DNA polymerase</keyword>
<feature type="domain" description="RRM" evidence="2">
    <location>
        <begin position="68"/>
        <end position="140"/>
    </location>
</feature>
<feature type="region of interest" description="Disordered" evidence="1">
    <location>
        <begin position="365"/>
        <end position="390"/>
    </location>
</feature>
<dbReference type="CDD" id="cd00590">
    <property type="entry name" value="RRM_SF"/>
    <property type="match status" value="1"/>
</dbReference>
<dbReference type="InterPro" id="IPR035979">
    <property type="entry name" value="RBD_domain_sf"/>
</dbReference>
<keyword evidence="4" id="KW-1185">Reference proteome</keyword>
<evidence type="ECO:0000313" key="3">
    <source>
        <dbReference type="EMBL" id="GJT56259.1"/>
    </source>
</evidence>
<protein>
    <submittedName>
        <fullName evidence="3">RNA-directed DNA polymerase, eukaryota, nucleotide-binding alpha-beta plait domain protein</fullName>
    </submittedName>
</protein>
<evidence type="ECO:0000256" key="1">
    <source>
        <dbReference type="SAM" id="MobiDB-lite"/>
    </source>
</evidence>
<keyword evidence="3" id="KW-0808">Transferase</keyword>
<accession>A0ABQ5EZK9</accession>
<dbReference type="InterPro" id="IPR012677">
    <property type="entry name" value="Nucleotide-bd_a/b_plait_sf"/>
</dbReference>
<dbReference type="EMBL" id="BQNB010016828">
    <property type="protein sequence ID" value="GJT56259.1"/>
    <property type="molecule type" value="Genomic_DNA"/>
</dbReference>
<feature type="region of interest" description="Disordered" evidence="1">
    <location>
        <begin position="16"/>
        <end position="35"/>
    </location>
</feature>
<proteinExistence type="predicted"/>
<comment type="caution">
    <text evidence="3">The sequence shown here is derived from an EMBL/GenBank/DDBJ whole genome shotgun (WGS) entry which is preliminary data.</text>
</comment>
<keyword evidence="3" id="KW-0548">Nucleotidyltransferase</keyword>
<feature type="compositionally biased region" description="Basic and acidic residues" evidence="1">
    <location>
        <begin position="26"/>
        <end position="35"/>
    </location>
</feature>
<dbReference type="GO" id="GO:0003964">
    <property type="term" value="F:RNA-directed DNA polymerase activity"/>
    <property type="evidence" value="ECO:0007669"/>
    <property type="project" value="UniProtKB-KW"/>
</dbReference>